<organism evidence="2 3">
    <name type="scientific">Thalassovita aquimarina</name>
    <dbReference type="NCBI Taxonomy" id="2785917"/>
    <lineage>
        <taxon>Bacteria</taxon>
        <taxon>Pseudomonadati</taxon>
        <taxon>Pseudomonadota</taxon>
        <taxon>Alphaproteobacteria</taxon>
        <taxon>Rhodobacterales</taxon>
        <taxon>Roseobacteraceae</taxon>
        <taxon>Thalassovita</taxon>
    </lineage>
</organism>
<accession>A0ABS5HN17</accession>
<proteinExistence type="predicted"/>
<dbReference type="RefSeq" id="WP_212699875.1">
    <property type="nucleotide sequence ID" value="NZ_JADMKU010000003.1"/>
</dbReference>
<feature type="transmembrane region" description="Helical" evidence="1">
    <location>
        <begin position="12"/>
        <end position="29"/>
    </location>
</feature>
<dbReference type="EMBL" id="JADMKU010000003">
    <property type="protein sequence ID" value="MBR9650355.1"/>
    <property type="molecule type" value="Genomic_DNA"/>
</dbReference>
<feature type="transmembrane region" description="Helical" evidence="1">
    <location>
        <begin position="112"/>
        <end position="131"/>
    </location>
</feature>
<feature type="transmembrane region" description="Helical" evidence="1">
    <location>
        <begin position="295"/>
        <end position="314"/>
    </location>
</feature>
<reference evidence="2 3" key="1">
    <citation type="journal article" date="2021" name="Arch. Microbiol.">
        <title>Thalassobius aquimarinus sp. nov., isolated from the Sea of Japan seashore.</title>
        <authorList>
            <person name="Kurilenko V.V."/>
            <person name="Romanenko L.A."/>
            <person name="Chernysheva N.Y."/>
            <person name="Velansky P.V."/>
            <person name="Tekutyeva L.A."/>
            <person name="Isaeva M.P."/>
            <person name="Mikhailov V.V."/>
        </authorList>
    </citation>
    <scope>NUCLEOTIDE SEQUENCE [LARGE SCALE GENOMIC DNA]</scope>
    <source>
        <strain evidence="2 3">KMM 8518</strain>
    </source>
</reference>
<protein>
    <recommendedName>
        <fullName evidence="4">Glycosyltransferase RgtA/B/C/D-like domain-containing protein</fullName>
    </recommendedName>
</protein>
<gene>
    <name evidence="2" type="ORF">IT775_04345</name>
</gene>
<comment type="caution">
    <text evidence="2">The sequence shown here is derived from an EMBL/GenBank/DDBJ whole genome shotgun (WGS) entry which is preliminary data.</text>
</comment>
<feature type="transmembrane region" description="Helical" evidence="1">
    <location>
        <begin position="404"/>
        <end position="423"/>
    </location>
</feature>
<keyword evidence="3" id="KW-1185">Reference proteome</keyword>
<sequence length="596" mass="64439">MTSERRKLFDTPGSYRLAFSGALLFYALIQLKVAPEYLSAFRLPDIDDEMRLVMVRDLLAGQGWSDMVQYRALPPDGLPMHWSRLVDLPLAALTVLFSRFTDQMTALQITAAIWPVALFVLYLSIIGRTMVSAIGYAQASFSVMAAAATPSVASTFFALGRVDHHNLQIVCMTAALALILRSGNPVRRGMAAGLISAFSLAVGLETIVFFALLGVVLSLAYVFDRPGSVEKLGGYGFALGLFAPLFFVLQTAPQDWTVARCDQLSPITLALTTLAAGFALLLARLRHRVRSRTMRFGLVAVLGAAMFAVLWPGLAPCREGSFSTLPPEVAETIRAGISESLSLSRMFVLSPPTAIQAVLPYLVLAGALILYLLSGANRRRLALTLLAFVLLAVAGMFYQIRTILWGHPALPMGFGIVMVWMLAADWKGVRWGRPLSATAVFVLVLFPSIPVWAGFETFARGGARGDGGRAGVAPVKRSCTDPSEIARLNGLPPSGILAPLDFGTKLLLYTHHSVFALPYHRRPEAYVNGTLAFYGDEAGLAAKMDETGADYVMVCAGMTYASADSIGSMLARGERPDGLERIMEAGDLTVFKRKEN</sequence>
<evidence type="ECO:0000313" key="3">
    <source>
        <dbReference type="Proteomes" id="UP001195941"/>
    </source>
</evidence>
<keyword evidence="1" id="KW-1133">Transmembrane helix</keyword>
<evidence type="ECO:0000313" key="2">
    <source>
        <dbReference type="EMBL" id="MBR9650355.1"/>
    </source>
</evidence>
<dbReference type="Proteomes" id="UP001195941">
    <property type="component" value="Unassembled WGS sequence"/>
</dbReference>
<evidence type="ECO:0000256" key="1">
    <source>
        <dbReference type="SAM" id="Phobius"/>
    </source>
</evidence>
<feature type="transmembrane region" description="Helical" evidence="1">
    <location>
        <begin position="435"/>
        <end position="455"/>
    </location>
</feature>
<keyword evidence="1" id="KW-0812">Transmembrane</keyword>
<evidence type="ECO:0008006" key="4">
    <source>
        <dbReference type="Google" id="ProtNLM"/>
    </source>
</evidence>
<feature type="transmembrane region" description="Helical" evidence="1">
    <location>
        <begin position="264"/>
        <end position="283"/>
    </location>
</feature>
<feature type="transmembrane region" description="Helical" evidence="1">
    <location>
        <begin position="381"/>
        <end position="398"/>
    </location>
</feature>
<name>A0ABS5HN17_9RHOB</name>
<feature type="transmembrane region" description="Helical" evidence="1">
    <location>
        <begin position="195"/>
        <end position="223"/>
    </location>
</feature>
<feature type="transmembrane region" description="Helical" evidence="1">
    <location>
        <begin position="354"/>
        <end position="374"/>
    </location>
</feature>
<keyword evidence="1" id="KW-0472">Membrane</keyword>
<feature type="transmembrane region" description="Helical" evidence="1">
    <location>
        <begin position="137"/>
        <end position="159"/>
    </location>
</feature>
<feature type="transmembrane region" description="Helical" evidence="1">
    <location>
        <begin position="235"/>
        <end position="252"/>
    </location>
</feature>